<sequence length="260" mass="27306">MRFDEKVVVVTGAARGIGFAAARLFAREGAQVLVNDLHADAVQQAVDAIRAEGGKAEALVADAADEQQIRDAATRAIHEHGRVDVLVNNAGIMVRGTSEELSSAAWRNGMAVNLDAVFHWSQAIASGSMIPRRSGAIVNVASLAGLVAIPNAITYVASKHAVVGLTDALAVDWGRHGIRVNALCPGMTWTDLSTKDKLRDPGMFVEREKRIPLGHAAQPDEQAQAILFLASAEASAVHGLIMNVDGGNLAMSSGSSLKFA</sequence>
<organism evidence="2">
    <name type="scientific">bioreactor metagenome</name>
    <dbReference type="NCBI Taxonomy" id="1076179"/>
    <lineage>
        <taxon>unclassified sequences</taxon>
        <taxon>metagenomes</taxon>
        <taxon>ecological metagenomes</taxon>
    </lineage>
</organism>
<dbReference type="CDD" id="cd05233">
    <property type="entry name" value="SDR_c"/>
    <property type="match status" value="1"/>
</dbReference>
<evidence type="ECO:0000313" key="2">
    <source>
        <dbReference type="EMBL" id="MPM22039.1"/>
    </source>
</evidence>
<dbReference type="PRINTS" id="PR00081">
    <property type="entry name" value="GDHRDH"/>
</dbReference>
<comment type="caution">
    <text evidence="2">The sequence shown here is derived from an EMBL/GenBank/DDBJ whole genome shotgun (WGS) entry which is preliminary data.</text>
</comment>
<comment type="similarity">
    <text evidence="1">Belongs to the short-chain dehydrogenases/reductases (SDR) family.</text>
</comment>
<name>A0A644Y107_9ZZZZ</name>
<dbReference type="InterPro" id="IPR036291">
    <property type="entry name" value="NAD(P)-bd_dom_sf"/>
</dbReference>
<dbReference type="InterPro" id="IPR002347">
    <property type="entry name" value="SDR_fam"/>
</dbReference>
<dbReference type="EC" id="1.1.1.-" evidence="2"/>
<dbReference type="AlphaFoldDB" id="A0A644Y107"/>
<accession>A0A644Y107</accession>
<dbReference type="Gene3D" id="3.40.50.720">
    <property type="entry name" value="NAD(P)-binding Rossmann-like Domain"/>
    <property type="match status" value="1"/>
</dbReference>
<dbReference type="PRINTS" id="PR00080">
    <property type="entry name" value="SDRFAMILY"/>
</dbReference>
<dbReference type="GO" id="GO:0016491">
    <property type="term" value="F:oxidoreductase activity"/>
    <property type="evidence" value="ECO:0007669"/>
    <property type="project" value="UniProtKB-KW"/>
</dbReference>
<reference evidence="2" key="1">
    <citation type="submission" date="2019-08" db="EMBL/GenBank/DDBJ databases">
        <authorList>
            <person name="Kucharzyk K."/>
            <person name="Murdoch R.W."/>
            <person name="Higgins S."/>
            <person name="Loffler F."/>
        </authorList>
    </citation>
    <scope>NUCLEOTIDE SEQUENCE</scope>
</reference>
<dbReference type="PROSITE" id="PS00061">
    <property type="entry name" value="ADH_SHORT"/>
    <property type="match status" value="1"/>
</dbReference>
<evidence type="ECO:0000256" key="1">
    <source>
        <dbReference type="ARBA" id="ARBA00006484"/>
    </source>
</evidence>
<dbReference type="InterPro" id="IPR050259">
    <property type="entry name" value="SDR"/>
</dbReference>
<dbReference type="PANTHER" id="PTHR42879">
    <property type="entry name" value="3-OXOACYL-(ACYL-CARRIER-PROTEIN) REDUCTASE"/>
    <property type="match status" value="1"/>
</dbReference>
<dbReference type="SUPFAM" id="SSF51735">
    <property type="entry name" value="NAD(P)-binding Rossmann-fold domains"/>
    <property type="match status" value="1"/>
</dbReference>
<dbReference type="FunFam" id="3.40.50.720:FF:000084">
    <property type="entry name" value="Short-chain dehydrogenase reductase"/>
    <property type="match status" value="1"/>
</dbReference>
<dbReference type="InterPro" id="IPR020904">
    <property type="entry name" value="Sc_DH/Rdtase_CS"/>
</dbReference>
<dbReference type="GO" id="GO:0032787">
    <property type="term" value="P:monocarboxylic acid metabolic process"/>
    <property type="evidence" value="ECO:0007669"/>
    <property type="project" value="UniProtKB-ARBA"/>
</dbReference>
<proteinExistence type="inferred from homology"/>
<dbReference type="NCBIfam" id="NF005559">
    <property type="entry name" value="PRK07231.1"/>
    <property type="match status" value="1"/>
</dbReference>
<protein>
    <submittedName>
        <fullName evidence="2">Gluconate 5-dehydrogenase</fullName>
        <ecNumber evidence="2">1.1.1.-</ecNumber>
    </submittedName>
</protein>
<dbReference type="Pfam" id="PF13561">
    <property type="entry name" value="adh_short_C2"/>
    <property type="match status" value="1"/>
</dbReference>
<keyword evidence="2" id="KW-0560">Oxidoreductase</keyword>
<dbReference type="PANTHER" id="PTHR42879:SF2">
    <property type="entry name" value="3-OXOACYL-[ACYL-CARRIER-PROTEIN] REDUCTASE FABG"/>
    <property type="match status" value="1"/>
</dbReference>
<gene>
    <name evidence="2" type="primary">gno_6</name>
    <name evidence="2" type="ORF">SDC9_68489</name>
</gene>
<dbReference type="EMBL" id="VSSQ01003722">
    <property type="protein sequence ID" value="MPM22039.1"/>
    <property type="molecule type" value="Genomic_DNA"/>
</dbReference>